<gene>
    <name evidence="2" type="ORF">NPX13_g3802</name>
</gene>
<feature type="region of interest" description="Disordered" evidence="1">
    <location>
        <begin position="184"/>
        <end position="204"/>
    </location>
</feature>
<dbReference type="VEuPathDB" id="FungiDB:F4678DRAFT_252391"/>
<feature type="compositionally biased region" description="Low complexity" evidence="1">
    <location>
        <begin position="1120"/>
        <end position="1146"/>
    </location>
</feature>
<dbReference type="Proteomes" id="UP001148614">
    <property type="component" value="Unassembled WGS sequence"/>
</dbReference>
<protein>
    <recommendedName>
        <fullName evidence="4">Pfs domain protein</fullName>
    </recommendedName>
</protein>
<organism evidence="2 3">
    <name type="scientific">Xylaria arbuscula</name>
    <dbReference type="NCBI Taxonomy" id="114810"/>
    <lineage>
        <taxon>Eukaryota</taxon>
        <taxon>Fungi</taxon>
        <taxon>Dikarya</taxon>
        <taxon>Ascomycota</taxon>
        <taxon>Pezizomycotina</taxon>
        <taxon>Sordariomycetes</taxon>
        <taxon>Xylariomycetidae</taxon>
        <taxon>Xylariales</taxon>
        <taxon>Xylariaceae</taxon>
        <taxon>Xylaria</taxon>
    </lineage>
</organism>
<evidence type="ECO:0000313" key="2">
    <source>
        <dbReference type="EMBL" id="KAJ3576123.1"/>
    </source>
</evidence>
<dbReference type="AlphaFoldDB" id="A0A9W8NGL2"/>
<feature type="compositionally biased region" description="Polar residues" evidence="1">
    <location>
        <begin position="1"/>
        <end position="10"/>
    </location>
</feature>
<evidence type="ECO:0008006" key="4">
    <source>
        <dbReference type="Google" id="ProtNLM"/>
    </source>
</evidence>
<reference evidence="2" key="1">
    <citation type="submission" date="2022-07" db="EMBL/GenBank/DDBJ databases">
        <title>Genome Sequence of Xylaria arbuscula.</title>
        <authorList>
            <person name="Buettner E."/>
        </authorList>
    </citation>
    <scope>NUCLEOTIDE SEQUENCE</scope>
    <source>
        <strain evidence="2">VT107</strain>
    </source>
</reference>
<comment type="caution">
    <text evidence="2">The sequence shown here is derived from an EMBL/GenBank/DDBJ whole genome shotgun (WGS) entry which is preliminary data.</text>
</comment>
<evidence type="ECO:0000256" key="1">
    <source>
        <dbReference type="SAM" id="MobiDB-lite"/>
    </source>
</evidence>
<proteinExistence type="predicted"/>
<dbReference type="EMBL" id="JANPWZ010000495">
    <property type="protein sequence ID" value="KAJ3576123.1"/>
    <property type="molecule type" value="Genomic_DNA"/>
</dbReference>
<accession>A0A9W8NGL2</accession>
<sequence length="1184" mass="131566">MDPSQTSQIPSYPMPTGPGEEDIPVKLTPINGRVSRAKKGVPIHICDICKPPKSFTRAEHLSQDENNQANALATGSLIWITPPEPQHQYSREFSHPHGSYMWPSAEYRQPLFPPHFVHDAFGQESNWPSSASGSLYTTPSRREVEKNNVGTTGADFEIATDSGYGSLGSGQRKDQMRNTLRTTLRESSTSTQNLEDDDNHTVYSDSQSLSRSKLEVYISEFAEELVAALPRSISAEQLPILSAALPDLLKAFSIRFGCEWDTLSEYRLIQISKAVVDTYTIEEQEIEQEVQKPDDGMPIQDKMLLWARMNHQVINDTGYEASSSDQGDDNPLENDVSEDYPEITEYRQTLVNSVAYSGLLRSVIGEVTLQTPSGGKDVHGDIRKKILGFLHEPSIISQRSAPEMKRFGFEFPWIRNYLVSQEYKQPINEVLPQAMVIVGVENQSFVTTCGEYIGTVWPTIGPQLLSLCMDLLSNPHGSYVDRTCFDGTKISAKVNHDGSIVELGAIGNVYSLAEIGEVMIWLNAAFDSSSIGDGLYYRTPGCEMESAPFPPRPGPIGPFTSAQPSTTGKSYLKFTMSESHSKVSADVDSRGRCWINLFGNRPVVSGYPIPRRTAKGTGAEMSLDLMAHLVDAKRVSDFSGSILIKGCSAALIPTQRTEDMIMWHLVFDQSGGYLSYTDPRVKNTLKDTIKGLTRGALENSRHILGWCSSVLNHTGAADANYSIGWSSLKPPAPGFAFEKISIVGGMFVTAGVSTIIGKRDRAVHFRCRDDYTMRLKWISKKFVVLYDVQEKRAWLLNGASALLHLVRASLQHDLNDPFKEQFLYQESALLDSPSNPYSGKDAAVRVLLNPQNLGIPLYAKPDAKRVETTIHQGREVKVESSTQTNYCLKDRIEDICNVLEQMMAHQADTCTQDGVGFKVKASDRRHIEGFDFMDIATDEDPCFPRQVTLCSSGRGWVDFVRAIHAVTLFGSRFGDLISPAKTNADTCASCYSNMNLPRGQDLLAVCVSELDDILQKRGSKATTPWRLVDDIYWLTPDKTFEPCHPGQKCDRVQVLLPATFPKLWGRKFKSPGDLGQAPRGALIFGHSRRFPLRWGDRGDPEQGHADQDNDVEGLQSSMQDSGIGSSLDSSSGNDTQSPPSTSSSSQSRERTRTPVHTPERENESDQRSKRRKLNDYFSKMSRER</sequence>
<feature type="region of interest" description="Disordered" evidence="1">
    <location>
        <begin position="1"/>
        <end position="23"/>
    </location>
</feature>
<evidence type="ECO:0000313" key="3">
    <source>
        <dbReference type="Proteomes" id="UP001148614"/>
    </source>
</evidence>
<feature type="compositionally biased region" description="Basic and acidic residues" evidence="1">
    <location>
        <begin position="1147"/>
        <end position="1167"/>
    </location>
</feature>
<feature type="region of interest" description="Disordered" evidence="1">
    <location>
        <begin position="1093"/>
        <end position="1184"/>
    </location>
</feature>
<feature type="compositionally biased region" description="Basic and acidic residues" evidence="1">
    <location>
        <begin position="1094"/>
        <end position="1107"/>
    </location>
</feature>
<dbReference type="VEuPathDB" id="FungiDB:F4678DRAFT_424932"/>
<name>A0A9W8NGL2_9PEZI</name>
<keyword evidence="3" id="KW-1185">Reference proteome</keyword>